<evidence type="ECO:0000313" key="2">
    <source>
        <dbReference type="Proteomes" id="UP000814140"/>
    </source>
</evidence>
<protein>
    <submittedName>
        <fullName evidence="1">Uncharacterized protein</fullName>
    </submittedName>
</protein>
<reference evidence="1" key="1">
    <citation type="submission" date="2021-03" db="EMBL/GenBank/DDBJ databases">
        <authorList>
            <consortium name="DOE Joint Genome Institute"/>
            <person name="Ahrendt S."/>
            <person name="Looney B.P."/>
            <person name="Miyauchi S."/>
            <person name="Morin E."/>
            <person name="Drula E."/>
            <person name="Courty P.E."/>
            <person name="Chicoki N."/>
            <person name="Fauchery L."/>
            <person name="Kohler A."/>
            <person name="Kuo A."/>
            <person name="Labutti K."/>
            <person name="Pangilinan J."/>
            <person name="Lipzen A."/>
            <person name="Riley R."/>
            <person name="Andreopoulos W."/>
            <person name="He G."/>
            <person name="Johnson J."/>
            <person name="Barry K.W."/>
            <person name="Grigoriev I.V."/>
            <person name="Nagy L."/>
            <person name="Hibbett D."/>
            <person name="Henrissat B."/>
            <person name="Matheny P.B."/>
            <person name="Labbe J."/>
            <person name="Martin F."/>
        </authorList>
    </citation>
    <scope>NUCLEOTIDE SEQUENCE</scope>
    <source>
        <strain evidence="1">HHB10654</strain>
    </source>
</reference>
<accession>A0ACB8TKD1</accession>
<evidence type="ECO:0000313" key="1">
    <source>
        <dbReference type="EMBL" id="KAI0068855.1"/>
    </source>
</evidence>
<gene>
    <name evidence="1" type="ORF">BV25DRAFT_50702</name>
</gene>
<dbReference type="Proteomes" id="UP000814140">
    <property type="component" value="Unassembled WGS sequence"/>
</dbReference>
<reference evidence="1" key="2">
    <citation type="journal article" date="2022" name="New Phytol.">
        <title>Evolutionary transition to the ectomycorrhizal habit in the genomes of a hyperdiverse lineage of mushroom-forming fungi.</title>
        <authorList>
            <person name="Looney B."/>
            <person name="Miyauchi S."/>
            <person name="Morin E."/>
            <person name="Drula E."/>
            <person name="Courty P.E."/>
            <person name="Kohler A."/>
            <person name="Kuo A."/>
            <person name="LaButti K."/>
            <person name="Pangilinan J."/>
            <person name="Lipzen A."/>
            <person name="Riley R."/>
            <person name="Andreopoulos W."/>
            <person name="He G."/>
            <person name="Johnson J."/>
            <person name="Nolan M."/>
            <person name="Tritt A."/>
            <person name="Barry K.W."/>
            <person name="Grigoriev I.V."/>
            <person name="Nagy L.G."/>
            <person name="Hibbett D."/>
            <person name="Henrissat B."/>
            <person name="Matheny P.B."/>
            <person name="Labbe J."/>
            <person name="Martin F.M."/>
        </authorList>
    </citation>
    <scope>NUCLEOTIDE SEQUENCE</scope>
    <source>
        <strain evidence="1">HHB10654</strain>
    </source>
</reference>
<comment type="caution">
    <text evidence="1">The sequence shown here is derived from an EMBL/GenBank/DDBJ whole genome shotgun (WGS) entry which is preliminary data.</text>
</comment>
<dbReference type="EMBL" id="MU277187">
    <property type="protein sequence ID" value="KAI0068855.1"/>
    <property type="molecule type" value="Genomic_DNA"/>
</dbReference>
<sequence>MIYNKDYIPPYMPRVVQPRNLAIATSLMEPEHATSAIDRRRISELSGVIHVQNTPFKNGRIEAEEIDIQPTRHF</sequence>
<keyword evidence="2" id="KW-1185">Reference proteome</keyword>
<proteinExistence type="predicted"/>
<organism evidence="1 2">
    <name type="scientific">Artomyces pyxidatus</name>
    <dbReference type="NCBI Taxonomy" id="48021"/>
    <lineage>
        <taxon>Eukaryota</taxon>
        <taxon>Fungi</taxon>
        <taxon>Dikarya</taxon>
        <taxon>Basidiomycota</taxon>
        <taxon>Agaricomycotina</taxon>
        <taxon>Agaricomycetes</taxon>
        <taxon>Russulales</taxon>
        <taxon>Auriscalpiaceae</taxon>
        <taxon>Artomyces</taxon>
    </lineage>
</organism>
<name>A0ACB8TKD1_9AGAM</name>